<accession>A0A7S2QE69</accession>
<feature type="transmembrane region" description="Helical" evidence="5">
    <location>
        <begin position="53"/>
        <end position="73"/>
    </location>
</feature>
<evidence type="ECO:0000313" key="7">
    <source>
        <dbReference type="EMBL" id="CAD9639991.1"/>
    </source>
</evidence>
<reference evidence="7" key="1">
    <citation type="submission" date="2021-01" db="EMBL/GenBank/DDBJ databases">
        <authorList>
            <person name="Corre E."/>
            <person name="Pelletier E."/>
            <person name="Niang G."/>
            <person name="Scheremetjew M."/>
            <person name="Finn R."/>
            <person name="Kale V."/>
            <person name="Holt S."/>
            <person name="Cochrane G."/>
            <person name="Meng A."/>
            <person name="Brown T."/>
            <person name="Cohen L."/>
        </authorList>
    </citation>
    <scope>NUCLEOTIDE SEQUENCE</scope>
    <source>
        <strain evidence="7">RCC3387</strain>
    </source>
</reference>
<evidence type="ECO:0000256" key="4">
    <source>
        <dbReference type="ARBA" id="ARBA00023136"/>
    </source>
</evidence>
<proteinExistence type="predicted"/>
<evidence type="ECO:0000256" key="1">
    <source>
        <dbReference type="ARBA" id="ARBA00004370"/>
    </source>
</evidence>
<sequence length="286" mass="31911">MKAAALPLASALLDPFDALFLVLTVLVLVPLMCRWHTGAPLAPLAEGGVRERVVENFVVWLAFYGAVYAAMYAPTPLRRWVFAPFKTNPEYPSARAVSEEILWSAGSVAVATLWQIAVDASAERCGAIDEVPLGAWHALPAAAIVLWADSHFYWQHRLMHSPPLYQRFHKIHHRSKNPNPWSGLLFHPVEAAVYFSPSVVCLVAPWLVIPLLRRALHFGLLLFPLRGHMGHGWPNRPDPSHYVHHVKFNFNFGAGGDYWDEACGTFYGPSYANCTQRAPSKELRSG</sequence>
<feature type="transmembrane region" description="Helical" evidence="5">
    <location>
        <begin position="16"/>
        <end position="33"/>
    </location>
</feature>
<protein>
    <recommendedName>
        <fullName evidence="6">Fatty acid hydroxylase domain-containing protein</fullName>
    </recommendedName>
</protein>
<dbReference type="GO" id="GO:0016020">
    <property type="term" value="C:membrane"/>
    <property type="evidence" value="ECO:0007669"/>
    <property type="project" value="UniProtKB-SubCell"/>
</dbReference>
<evidence type="ECO:0000256" key="5">
    <source>
        <dbReference type="SAM" id="Phobius"/>
    </source>
</evidence>
<dbReference type="GO" id="GO:0005506">
    <property type="term" value="F:iron ion binding"/>
    <property type="evidence" value="ECO:0007669"/>
    <property type="project" value="InterPro"/>
</dbReference>
<dbReference type="AlphaFoldDB" id="A0A7S2QE69"/>
<dbReference type="Pfam" id="PF04116">
    <property type="entry name" value="FA_hydroxylase"/>
    <property type="match status" value="1"/>
</dbReference>
<dbReference type="PANTHER" id="PTHR11863">
    <property type="entry name" value="STEROL DESATURASE"/>
    <property type="match status" value="1"/>
</dbReference>
<keyword evidence="4 5" id="KW-0472">Membrane</keyword>
<dbReference type="GO" id="GO:0008610">
    <property type="term" value="P:lipid biosynthetic process"/>
    <property type="evidence" value="ECO:0007669"/>
    <property type="project" value="InterPro"/>
</dbReference>
<evidence type="ECO:0000256" key="3">
    <source>
        <dbReference type="ARBA" id="ARBA00022989"/>
    </source>
</evidence>
<dbReference type="EMBL" id="HBGW01091105">
    <property type="protein sequence ID" value="CAD9639991.1"/>
    <property type="molecule type" value="Transcribed_RNA"/>
</dbReference>
<comment type="subcellular location">
    <subcellularLocation>
        <location evidence="1">Membrane</location>
    </subcellularLocation>
</comment>
<keyword evidence="3 5" id="KW-1133">Transmembrane helix</keyword>
<keyword evidence="2 5" id="KW-0812">Transmembrane</keyword>
<dbReference type="GO" id="GO:0016491">
    <property type="term" value="F:oxidoreductase activity"/>
    <property type="evidence" value="ECO:0007669"/>
    <property type="project" value="InterPro"/>
</dbReference>
<evidence type="ECO:0000259" key="6">
    <source>
        <dbReference type="Pfam" id="PF04116"/>
    </source>
</evidence>
<name>A0A7S2QE69_9DINO</name>
<dbReference type="InterPro" id="IPR050307">
    <property type="entry name" value="Sterol_Desaturase_Related"/>
</dbReference>
<organism evidence="7">
    <name type="scientific">Zooxanthella nutricula</name>
    <dbReference type="NCBI Taxonomy" id="1333877"/>
    <lineage>
        <taxon>Eukaryota</taxon>
        <taxon>Sar</taxon>
        <taxon>Alveolata</taxon>
        <taxon>Dinophyceae</taxon>
        <taxon>Peridiniales</taxon>
        <taxon>Peridiniales incertae sedis</taxon>
        <taxon>Zooxanthella</taxon>
    </lineage>
</organism>
<gene>
    <name evidence="7" type="ORF">BRAN1462_LOCUS57813</name>
</gene>
<dbReference type="InterPro" id="IPR006694">
    <property type="entry name" value="Fatty_acid_hydroxylase"/>
</dbReference>
<evidence type="ECO:0000256" key="2">
    <source>
        <dbReference type="ARBA" id="ARBA00022692"/>
    </source>
</evidence>
<feature type="domain" description="Fatty acid hydroxylase" evidence="6">
    <location>
        <begin position="142"/>
        <end position="265"/>
    </location>
</feature>